<dbReference type="PANTHER" id="PTHR13043:SF1">
    <property type="entry name" value="EXOCYST COMPLEX COMPONENT 2"/>
    <property type="match status" value="1"/>
</dbReference>
<dbReference type="InterPro" id="IPR000367">
    <property type="entry name" value="Gprotein_alpha_S"/>
</dbReference>
<dbReference type="PANTHER" id="PTHR13043">
    <property type="entry name" value="EXOCYST COMPLEX COMPONENT SEC5"/>
    <property type="match status" value="1"/>
</dbReference>
<comment type="subcellular location">
    <subcellularLocation>
        <location evidence="13">Cell membrane</location>
    </subcellularLocation>
</comment>
<feature type="binding site" evidence="10">
    <location>
        <begin position="13"/>
        <end position="19"/>
    </location>
    <ligand>
        <name>GTP</name>
        <dbReference type="ChEBI" id="CHEBI:37565"/>
    </ligand>
</feature>
<dbReference type="InterPro" id="IPR013783">
    <property type="entry name" value="Ig-like_fold"/>
</dbReference>
<dbReference type="Gene3D" id="3.40.50.300">
    <property type="entry name" value="P-loop containing nucleotide triphosphate hydrolases"/>
    <property type="match status" value="1"/>
</dbReference>
<keyword evidence="8 10" id="KW-0342">GTP-binding</keyword>
<evidence type="ECO:0000256" key="7">
    <source>
        <dbReference type="ARBA" id="ARBA00022842"/>
    </source>
</evidence>
<dbReference type="GO" id="GO:0007186">
    <property type="term" value="P:G protein-coupled receptor signaling pathway"/>
    <property type="evidence" value="ECO:0007669"/>
    <property type="project" value="InterPro"/>
</dbReference>
<dbReference type="InterPro" id="IPR001019">
    <property type="entry name" value="Gprotein_alpha_su"/>
</dbReference>
<name>A0A812D5N2_ACAPH</name>
<comment type="function">
    <text evidence="12">Component of the exocyst complex involved in the docking of exocytic vesicles with fusion sites on the plasma membrane.</text>
</comment>
<dbReference type="SMART" id="SM00275">
    <property type="entry name" value="G_alpha"/>
    <property type="match status" value="1"/>
</dbReference>
<feature type="binding site" evidence="10">
    <location>
        <position position="181"/>
    </location>
    <ligand>
        <name>GTP</name>
        <dbReference type="ChEBI" id="CHEBI:37565"/>
    </ligand>
</feature>
<dbReference type="CDD" id="cd00066">
    <property type="entry name" value="G-alpha"/>
    <property type="match status" value="1"/>
</dbReference>
<evidence type="ECO:0000259" key="15">
    <source>
        <dbReference type="Pfam" id="PF15469"/>
    </source>
</evidence>
<dbReference type="PROSITE" id="PS51882">
    <property type="entry name" value="G_ALPHA"/>
    <property type="match status" value="1"/>
</dbReference>
<evidence type="ECO:0000256" key="14">
    <source>
        <dbReference type="SAM" id="MobiDB-lite"/>
    </source>
</evidence>
<evidence type="ECO:0000256" key="8">
    <source>
        <dbReference type="ARBA" id="ARBA00023134"/>
    </source>
</evidence>
<evidence type="ECO:0000256" key="4">
    <source>
        <dbReference type="ARBA" id="ARBA00022483"/>
    </source>
</evidence>
<gene>
    <name evidence="16" type="ORF">SPHA_46557</name>
</gene>
<dbReference type="Proteomes" id="UP000597762">
    <property type="component" value="Unassembled WGS sequence"/>
</dbReference>
<keyword evidence="12" id="KW-0653">Protein transport</keyword>
<dbReference type="OrthoDB" id="26242at2759"/>
<dbReference type="EMBL" id="CAHIKZ030002467">
    <property type="protein sequence ID" value="CAE1287405.1"/>
    <property type="molecule type" value="Genomic_DNA"/>
</dbReference>
<keyword evidence="13" id="KW-1003">Cell membrane</keyword>
<dbReference type="Pfam" id="PF00503">
    <property type="entry name" value="G-alpha"/>
    <property type="match status" value="1"/>
</dbReference>
<comment type="function">
    <text evidence="13">Guanine nucleotide-binding proteins (G proteins) function as transducers in numerous signaling pathways controlled by G protein-coupled receptors (GPCRs).</text>
</comment>
<comment type="subunit">
    <text evidence="13">G proteins are composed of 3 units; alpha, beta and gamma. The alpha chain contains the guanine nucleotide binding site.</text>
</comment>
<dbReference type="GO" id="GO:0031683">
    <property type="term" value="F:G-protein beta/gamma-subunit complex binding"/>
    <property type="evidence" value="ECO:0007669"/>
    <property type="project" value="UniProtKB-UniRule"/>
</dbReference>
<evidence type="ECO:0000256" key="10">
    <source>
        <dbReference type="PIRSR" id="PIRSR601019-1"/>
    </source>
</evidence>
<proteinExistence type="inferred from homology"/>
<evidence type="ECO:0000256" key="1">
    <source>
        <dbReference type="ARBA" id="ARBA00007172"/>
    </source>
</evidence>
<dbReference type="GO" id="GO:0003924">
    <property type="term" value="F:GTPase activity"/>
    <property type="evidence" value="ECO:0007669"/>
    <property type="project" value="UniProtKB-UniRule"/>
</dbReference>
<comment type="subunit">
    <text evidence="12">Component of the exocyst complex.</text>
</comment>
<dbReference type="InterPro" id="IPR027417">
    <property type="entry name" value="P-loop_NTPase"/>
</dbReference>
<comment type="caution">
    <text evidence="16">The sequence shown here is derived from an EMBL/GenBank/DDBJ whole genome shotgun (WGS) entry which is preliminary data.</text>
</comment>
<dbReference type="FunFam" id="3.40.50.300:FF:006178">
    <property type="entry name" value="Guanine nucleotide-binding protein G(s) subunit alpha isoforms short"/>
    <property type="match status" value="1"/>
</dbReference>
<feature type="binding site" evidence="10">
    <location>
        <begin position="38"/>
        <end position="42"/>
    </location>
    <ligand>
        <name>GTP</name>
        <dbReference type="ChEBI" id="CHEBI:37565"/>
    </ligand>
</feature>
<dbReference type="PRINTS" id="PR00443">
    <property type="entry name" value="GPROTEINAS"/>
</dbReference>
<dbReference type="GO" id="GO:0046872">
    <property type="term" value="F:metal ion binding"/>
    <property type="evidence" value="ECO:0007669"/>
    <property type="project" value="UniProtKB-UniRule"/>
</dbReference>
<dbReference type="GO" id="GO:0006893">
    <property type="term" value="P:Golgi to plasma membrane transport"/>
    <property type="evidence" value="ECO:0007669"/>
    <property type="project" value="UniProtKB-UniRule"/>
</dbReference>
<evidence type="ECO:0000313" key="17">
    <source>
        <dbReference type="Proteomes" id="UP000597762"/>
    </source>
</evidence>
<dbReference type="Pfam" id="PF15469">
    <property type="entry name" value="Sec5"/>
    <property type="match status" value="1"/>
</dbReference>
<feature type="compositionally biased region" description="Basic and acidic residues" evidence="14">
    <location>
        <begin position="623"/>
        <end position="632"/>
    </location>
</feature>
<comment type="similarity">
    <text evidence="1 13">Belongs to the G-alpha family. G(s) subfamily.</text>
</comment>
<keyword evidence="9 13" id="KW-0807">Transducer</keyword>
<evidence type="ECO:0000256" key="2">
    <source>
        <dbReference type="ARBA" id="ARBA00010578"/>
    </source>
</evidence>
<reference evidence="16" key="1">
    <citation type="submission" date="2021-01" db="EMBL/GenBank/DDBJ databases">
        <authorList>
            <person name="Li R."/>
            <person name="Bekaert M."/>
        </authorList>
    </citation>
    <scope>NUCLEOTIDE SEQUENCE</scope>
    <source>
        <strain evidence="16">Farmed</strain>
    </source>
</reference>
<dbReference type="InterPro" id="IPR039481">
    <property type="entry name" value="EXOC2/Sec5_N_dom"/>
</dbReference>
<dbReference type="Gene3D" id="2.60.40.10">
    <property type="entry name" value="Immunoglobulins"/>
    <property type="match status" value="1"/>
</dbReference>
<evidence type="ECO:0000256" key="13">
    <source>
        <dbReference type="RuleBase" id="RU369121"/>
    </source>
</evidence>
<dbReference type="GO" id="GO:0005834">
    <property type="term" value="C:heterotrimeric G-protein complex"/>
    <property type="evidence" value="ECO:0007669"/>
    <property type="project" value="UniProtKB-UniRule"/>
</dbReference>
<feature type="binding site" evidence="10">
    <location>
        <begin position="107"/>
        <end position="110"/>
    </location>
    <ligand>
        <name>GTP</name>
        <dbReference type="ChEBI" id="CHEBI:37565"/>
    </ligand>
</feature>
<keyword evidence="17" id="KW-1185">Reference proteome</keyword>
<dbReference type="GO" id="GO:0015031">
    <property type="term" value="P:protein transport"/>
    <property type="evidence" value="ECO:0007669"/>
    <property type="project" value="UniProtKB-KW"/>
</dbReference>
<dbReference type="PRINTS" id="PR00318">
    <property type="entry name" value="GPROTEINA"/>
</dbReference>
<dbReference type="AlphaFoldDB" id="A0A812D5N2"/>
<evidence type="ECO:0000256" key="9">
    <source>
        <dbReference type="ARBA" id="ARBA00023224"/>
    </source>
</evidence>
<feature type="binding site" evidence="11">
    <location>
        <position position="19"/>
    </location>
    <ligand>
        <name>Mg(2+)</name>
        <dbReference type="ChEBI" id="CHEBI:18420"/>
    </ligand>
</feature>
<dbReference type="SUPFAM" id="SSF52540">
    <property type="entry name" value="P-loop containing nucleoside triphosphate hydrolases"/>
    <property type="match status" value="1"/>
</dbReference>
<comment type="similarity">
    <text evidence="2 12">Belongs to the SEC5 family.</text>
</comment>
<feature type="region of interest" description="Disordered" evidence="14">
    <location>
        <begin position="623"/>
        <end position="666"/>
    </location>
</feature>
<evidence type="ECO:0000313" key="16">
    <source>
        <dbReference type="EMBL" id="CAE1287405.1"/>
    </source>
</evidence>
<sequence length="1121" mass="127846">MSLFSFSTKQDILRCRVLTSGIFETRFVVDKVNFHMFDVGGQRDERRKWIQCFNDVTAIIFVTACSSYNLVLREDNTQNRLKESLELFQSIWNNRWLRNISVILFLNKQDLLAEKVKAGKSKIETYFEEFARYVTPVDAVIEPGDDAEVVRAKYFIRDEFLRISTATRDGRHYCYPHFTCAVDTENILFSLSFSLSLSLFTPCTNFLLDYSVLIFLSFFLSLSLSLSLSLINRRRRNLTPLYIYNVSFTQVLIKCPNHAKPPIDPKDLIGLKICGVNCLLSAEWKTSSKIIARTGPGKGKGDIIVTTGTGGVGSSTVGFRGYFIQIGPLQESAIWIDESQTVMSNLGRGRASSPMLIKDDEDPLGLSDEGTQKKFKEDELLELFPEASGNMSLENFSPAWYLLENHHSTSFDDLKAGLAHMKRKATQRSEGPIAFVKSNLSSTIDCLSSLAAMNRMFVDDDIRGECMNSYAVLLMQAKSCADGLFQEVLGRKDKADSTRNALSVLQRFKFLFYLPLNIERNIQKGDYNLVINDYVRARSLFADTQVPIFKKVYKEVEERVHSFRKMLHQKLLELPNSLEEQKKLIRYLVNLESGGDPAWECLNNQQNWLMTMLSQCRDEHITEGRKNKKQEVDSPIQRKNCPMSPRQTGYTPAKTSGQSSSQDQSAMRFKTPQKVLFIEELNDIVTENFPDFWKLGNAYFAGSLLHKETGDKPFKIDSNKHSQFKQMISEVINFFTNLVRAAFLPESLENLPHPEREKYGIWPESKQDLPFAWLPHCVRCVRSCVSSLSSLDLPSVSTELIQELAFDMRTHCMFTLLEQAITEVKSLHSKETWAVESDDEYGGTTQLPALFENIVNETIQHLHEVVIQNRSGESSTKLCCLSTKTCFYATPHFCTDSNKSDPQSDSDDAIPPLDKRLIIMLSNCNHTCQRVIPRLIENLDKHGYVEMDKCLEMSQTKYLELDHRLFEAYIEEKSNPIVGVMEQNMYRGCFDWNTCGRPIGVRNYLKEVLMGMIEVHAEVYAISPSFVPRVMCKVVEAVAEELSRLILCSTGFNTNGSLQARLELTALQDAVIRYRTDGAMKHFQEGLAILPPVGPNKKMMDELLNKHKSQMQFQLMCFQTD</sequence>
<feature type="compositionally biased region" description="Polar residues" evidence="14">
    <location>
        <begin position="645"/>
        <end position="665"/>
    </location>
</feature>
<dbReference type="GO" id="GO:0005525">
    <property type="term" value="F:GTP binding"/>
    <property type="evidence" value="ECO:0007669"/>
    <property type="project" value="UniProtKB-UniRule"/>
</dbReference>
<accession>A0A812D5N2</accession>
<keyword evidence="3 12" id="KW-0813">Transport</keyword>
<keyword evidence="7 11" id="KW-0460">Magnesium</keyword>
<keyword evidence="6 10" id="KW-0547">Nucleotide-binding</keyword>
<evidence type="ECO:0000256" key="11">
    <source>
        <dbReference type="PIRSR" id="PIRSR601019-2"/>
    </source>
</evidence>
<keyword evidence="13" id="KW-0472">Membrane</keyword>
<organism evidence="16 17">
    <name type="scientific">Acanthosepion pharaonis</name>
    <name type="common">Pharaoh cuttlefish</name>
    <name type="synonym">Sepia pharaonis</name>
    <dbReference type="NCBI Taxonomy" id="158019"/>
    <lineage>
        <taxon>Eukaryota</taxon>
        <taxon>Metazoa</taxon>
        <taxon>Spiralia</taxon>
        <taxon>Lophotrochozoa</taxon>
        <taxon>Mollusca</taxon>
        <taxon>Cephalopoda</taxon>
        <taxon>Coleoidea</taxon>
        <taxon>Decapodiformes</taxon>
        <taxon>Sepiida</taxon>
        <taxon>Sepiina</taxon>
        <taxon>Sepiidae</taxon>
        <taxon>Acanthosepion</taxon>
    </lineage>
</organism>
<evidence type="ECO:0000256" key="6">
    <source>
        <dbReference type="ARBA" id="ARBA00022741"/>
    </source>
</evidence>
<dbReference type="InterPro" id="IPR029175">
    <property type="entry name" value="EXOC2/Sec5"/>
</dbReference>
<feature type="domain" description="Exocyst complex component EXOC2/Sec5 N-terminal" evidence="15">
    <location>
        <begin position="361"/>
        <end position="1118"/>
    </location>
</feature>
<evidence type="ECO:0000256" key="5">
    <source>
        <dbReference type="ARBA" id="ARBA00022723"/>
    </source>
</evidence>
<dbReference type="GO" id="GO:0006887">
    <property type="term" value="P:exocytosis"/>
    <property type="evidence" value="ECO:0007669"/>
    <property type="project" value="UniProtKB-KW"/>
</dbReference>
<evidence type="ECO:0000256" key="3">
    <source>
        <dbReference type="ARBA" id="ARBA00022448"/>
    </source>
</evidence>
<keyword evidence="4 12" id="KW-0268">Exocytosis</keyword>
<keyword evidence="5 11" id="KW-0479">Metal-binding</keyword>
<evidence type="ECO:0000256" key="12">
    <source>
        <dbReference type="RuleBase" id="RU365069"/>
    </source>
</evidence>
<protein>
    <recommendedName>
        <fullName evidence="12 13">Multifunctional fusion protein</fullName>
    </recommendedName>
    <domain>
        <recommendedName>
            <fullName evidence="13">Guanine nucleotide-binding protein G(s) subunit alpha</fullName>
        </recommendedName>
        <alternativeName>
            <fullName evidence="13">Adenylate cyclase-stimulating G alpha protein</fullName>
        </alternativeName>
    </domain>
    <domain>
        <recommendedName>
            <fullName evidence="12">Exocyst complex component 2</fullName>
        </recommendedName>
    </domain>
</protein>
<dbReference type="GO" id="GO:0000145">
    <property type="term" value="C:exocyst"/>
    <property type="evidence" value="ECO:0007669"/>
    <property type="project" value="UniProtKB-UniRule"/>
</dbReference>